<proteinExistence type="predicted"/>
<gene>
    <name evidence="1" type="ORF">M3M28_08730</name>
</gene>
<reference evidence="1" key="1">
    <citation type="submission" date="2022-05" db="EMBL/GenBank/DDBJ databases">
        <title>Complete genome sequence of toluene-degrading Gulosibacter sediminis strain ACHW.36C.</title>
        <authorList>
            <person name="Wai A.C."/>
            <person name="Lai G.K."/>
            <person name="Griffin S.D."/>
            <person name="Leung F.C."/>
        </authorList>
    </citation>
    <scope>NUCLEOTIDE SEQUENCE [LARGE SCALE GENOMIC DNA]</scope>
    <source>
        <strain evidence="1">ACHW.36C</strain>
    </source>
</reference>
<accession>A0ABY4MY59</accession>
<organism evidence="1">
    <name type="scientific">Gulosibacter sediminis</name>
    <dbReference type="NCBI Taxonomy" id="1729695"/>
    <lineage>
        <taxon>Bacteria</taxon>
        <taxon>Bacillati</taxon>
        <taxon>Actinomycetota</taxon>
        <taxon>Actinomycetes</taxon>
        <taxon>Micrococcales</taxon>
        <taxon>Microbacteriaceae</taxon>
        <taxon>Gulosibacter</taxon>
    </lineage>
</organism>
<protein>
    <submittedName>
        <fullName evidence="1">Uncharacterized protein</fullName>
    </submittedName>
</protein>
<dbReference type="EMBL" id="CP097160">
    <property type="protein sequence ID" value="UQN14137.1"/>
    <property type="molecule type" value="Genomic_DNA"/>
</dbReference>
<evidence type="ECO:0000313" key="1">
    <source>
        <dbReference type="EMBL" id="UQN14137.1"/>
    </source>
</evidence>
<sequence length="138" mass="15269">MIDVAKQRPDGTRQARMPLRDLSEQLRVDAVGSRAELGGSVLARLRSKPRELIFGVKSLLFEGFVAQHKNSEFIDAWLLGDDVRRVFARANTALDLAFAFEFREFAELGNRSAHGKIVELLPAPIHPNFAARPVTSGG</sequence>
<name>A0ABY4MY59_9MICO</name>